<dbReference type="EC" id="2.7.7.60" evidence="3"/>
<sequence>MRIAAIVPAAGSGERLGASLPKALVPVAGHSLICRAVETVAQYADLIVVAAPHGYEKPMAVAVERWSKQTSIITGGSTRRESVALALATLPDDVTHVLVHDAARCFTPGSVFLEVIHGLKAGNEAVVPLLGMVDTIKRIDENKFIVRTEDRNFLGRVQTPQGFSLSTLRAAHARECSVEATDDSMMVEEMGIPVLTVLGHDLSRKITTSVDLEWAEAYVARRIK</sequence>
<dbReference type="PANTHER" id="PTHR32125:SF4">
    <property type="entry name" value="2-C-METHYL-D-ERYTHRITOL 4-PHOSPHATE CYTIDYLYLTRANSFERASE, CHLOROPLASTIC"/>
    <property type="match status" value="1"/>
</dbReference>
<gene>
    <name evidence="7" type="ORF">UFOPK2342_01703</name>
</gene>
<comment type="pathway">
    <text evidence="1">Isoprenoid biosynthesis; isopentenyl diphosphate biosynthesis via DXP pathway; isopentenyl diphosphate from 1-deoxy-D-xylulose 5-phosphate: step 2/6.</text>
</comment>
<evidence type="ECO:0000256" key="3">
    <source>
        <dbReference type="ARBA" id="ARBA00012526"/>
    </source>
</evidence>
<dbReference type="Gene3D" id="3.90.550.10">
    <property type="entry name" value="Spore Coat Polysaccharide Biosynthesis Protein SpsA, Chain A"/>
    <property type="match status" value="1"/>
</dbReference>
<comment type="similarity">
    <text evidence="2">Belongs to the IspD/TarI cytidylyltransferase family. IspD subfamily.</text>
</comment>
<dbReference type="InterPro" id="IPR018294">
    <property type="entry name" value="ISPD_synthase_CS"/>
</dbReference>
<dbReference type="EMBL" id="CAEZXB010000060">
    <property type="protein sequence ID" value="CAB4689782.1"/>
    <property type="molecule type" value="Genomic_DNA"/>
</dbReference>
<evidence type="ECO:0000256" key="1">
    <source>
        <dbReference type="ARBA" id="ARBA00004787"/>
    </source>
</evidence>
<dbReference type="NCBIfam" id="TIGR00453">
    <property type="entry name" value="ispD"/>
    <property type="match status" value="1"/>
</dbReference>
<dbReference type="CDD" id="cd02516">
    <property type="entry name" value="CDP-ME_synthetase"/>
    <property type="match status" value="1"/>
</dbReference>
<organism evidence="7">
    <name type="scientific">freshwater metagenome</name>
    <dbReference type="NCBI Taxonomy" id="449393"/>
    <lineage>
        <taxon>unclassified sequences</taxon>
        <taxon>metagenomes</taxon>
        <taxon>ecological metagenomes</taxon>
    </lineage>
</organism>
<evidence type="ECO:0000256" key="5">
    <source>
        <dbReference type="ARBA" id="ARBA00022695"/>
    </source>
</evidence>
<dbReference type="PROSITE" id="PS01295">
    <property type="entry name" value="ISPD"/>
    <property type="match status" value="1"/>
</dbReference>
<keyword evidence="6" id="KW-0414">Isoprene biosynthesis</keyword>
<evidence type="ECO:0000256" key="6">
    <source>
        <dbReference type="ARBA" id="ARBA00023229"/>
    </source>
</evidence>
<accession>A0A6J6NUX1</accession>
<name>A0A6J6NUX1_9ZZZZ</name>
<dbReference type="GO" id="GO:0019288">
    <property type="term" value="P:isopentenyl diphosphate biosynthetic process, methylerythritol 4-phosphate pathway"/>
    <property type="evidence" value="ECO:0007669"/>
    <property type="project" value="UniProtKB-UniPathway"/>
</dbReference>
<keyword evidence="4" id="KW-0808">Transferase</keyword>
<evidence type="ECO:0000256" key="2">
    <source>
        <dbReference type="ARBA" id="ARBA00009789"/>
    </source>
</evidence>
<proteinExistence type="inferred from homology"/>
<dbReference type="PANTHER" id="PTHR32125">
    <property type="entry name" value="2-C-METHYL-D-ERYTHRITOL 4-PHOSPHATE CYTIDYLYLTRANSFERASE, CHLOROPLASTIC"/>
    <property type="match status" value="1"/>
</dbReference>
<evidence type="ECO:0000256" key="4">
    <source>
        <dbReference type="ARBA" id="ARBA00022679"/>
    </source>
</evidence>
<dbReference type="UniPathway" id="UPA00056">
    <property type="reaction ID" value="UER00093"/>
</dbReference>
<evidence type="ECO:0000313" key="7">
    <source>
        <dbReference type="EMBL" id="CAB4689782.1"/>
    </source>
</evidence>
<dbReference type="InterPro" id="IPR029044">
    <property type="entry name" value="Nucleotide-diphossugar_trans"/>
</dbReference>
<dbReference type="Pfam" id="PF01128">
    <property type="entry name" value="IspD"/>
    <property type="match status" value="1"/>
</dbReference>
<dbReference type="SUPFAM" id="SSF53448">
    <property type="entry name" value="Nucleotide-diphospho-sugar transferases"/>
    <property type="match status" value="1"/>
</dbReference>
<dbReference type="GO" id="GO:0050518">
    <property type="term" value="F:2-C-methyl-D-erythritol 4-phosphate cytidylyltransferase activity"/>
    <property type="evidence" value="ECO:0007669"/>
    <property type="project" value="UniProtKB-EC"/>
</dbReference>
<dbReference type="InterPro" id="IPR034683">
    <property type="entry name" value="IspD/TarI"/>
</dbReference>
<dbReference type="AlphaFoldDB" id="A0A6J6NUX1"/>
<dbReference type="InterPro" id="IPR050088">
    <property type="entry name" value="IspD/TarI_cytidylyltransf_bact"/>
</dbReference>
<protein>
    <recommendedName>
        <fullName evidence="3">2-C-methyl-D-erythritol 4-phosphate cytidylyltransferase</fullName>
        <ecNumber evidence="3">2.7.7.60</ecNumber>
    </recommendedName>
</protein>
<reference evidence="7" key="1">
    <citation type="submission" date="2020-05" db="EMBL/GenBank/DDBJ databases">
        <authorList>
            <person name="Chiriac C."/>
            <person name="Salcher M."/>
            <person name="Ghai R."/>
            <person name="Kavagutti S V."/>
        </authorList>
    </citation>
    <scope>NUCLEOTIDE SEQUENCE</scope>
</reference>
<dbReference type="InterPro" id="IPR001228">
    <property type="entry name" value="IspD"/>
</dbReference>
<keyword evidence="5" id="KW-0548">Nucleotidyltransferase</keyword>